<dbReference type="Pfam" id="PF13489">
    <property type="entry name" value="Methyltransf_23"/>
    <property type="match status" value="1"/>
</dbReference>
<evidence type="ECO:0000313" key="3">
    <source>
        <dbReference type="Proteomes" id="UP001207742"/>
    </source>
</evidence>
<dbReference type="GO" id="GO:0032259">
    <property type="term" value="P:methylation"/>
    <property type="evidence" value="ECO:0007669"/>
    <property type="project" value="UniProtKB-KW"/>
</dbReference>
<evidence type="ECO:0000313" key="2">
    <source>
        <dbReference type="EMBL" id="MCW3485601.1"/>
    </source>
</evidence>
<accession>A0ABT3INX7</accession>
<dbReference type="PANTHER" id="PTHR43591">
    <property type="entry name" value="METHYLTRANSFERASE"/>
    <property type="match status" value="1"/>
</dbReference>
<reference evidence="2 3" key="1">
    <citation type="submission" date="2022-10" db="EMBL/GenBank/DDBJ databases">
        <title>Chitinophaga nivalis PC15 sp. nov., isolated from Pyeongchang county, South Korea.</title>
        <authorList>
            <person name="Trinh H.N."/>
        </authorList>
    </citation>
    <scope>NUCLEOTIDE SEQUENCE [LARGE SCALE GENOMIC DNA]</scope>
    <source>
        <strain evidence="2 3">PC14</strain>
    </source>
</reference>
<dbReference type="Gene3D" id="3.40.50.150">
    <property type="entry name" value="Vaccinia Virus protein VP39"/>
    <property type="match status" value="1"/>
</dbReference>
<keyword evidence="3" id="KW-1185">Reference proteome</keyword>
<feature type="transmembrane region" description="Helical" evidence="1">
    <location>
        <begin position="196"/>
        <end position="219"/>
    </location>
</feature>
<proteinExistence type="predicted"/>
<dbReference type="EMBL" id="JAPDNS010000002">
    <property type="protein sequence ID" value="MCW3485601.1"/>
    <property type="molecule type" value="Genomic_DNA"/>
</dbReference>
<dbReference type="GO" id="GO:0008168">
    <property type="term" value="F:methyltransferase activity"/>
    <property type="evidence" value="ECO:0007669"/>
    <property type="project" value="UniProtKB-KW"/>
</dbReference>
<comment type="caution">
    <text evidence="2">The sequence shown here is derived from an EMBL/GenBank/DDBJ whole genome shotgun (WGS) entry which is preliminary data.</text>
</comment>
<keyword evidence="1" id="KW-1133">Transmembrane helix</keyword>
<dbReference type="RefSeq" id="WP_264732189.1">
    <property type="nucleotide sequence ID" value="NZ_JAPDNR010000001.1"/>
</dbReference>
<keyword evidence="2" id="KW-0489">Methyltransferase</keyword>
<dbReference type="SUPFAM" id="SSF53335">
    <property type="entry name" value="S-adenosyl-L-methionine-dependent methyltransferases"/>
    <property type="match status" value="1"/>
</dbReference>
<dbReference type="Proteomes" id="UP001207742">
    <property type="component" value="Unassembled WGS sequence"/>
</dbReference>
<name>A0ABT3INX7_9BACT</name>
<keyword evidence="2" id="KW-0808">Transferase</keyword>
<keyword evidence="1" id="KW-0472">Membrane</keyword>
<dbReference type="CDD" id="cd02440">
    <property type="entry name" value="AdoMet_MTases"/>
    <property type="match status" value="1"/>
</dbReference>
<organism evidence="2 3">
    <name type="scientific">Chitinophaga nivalis</name>
    <dbReference type="NCBI Taxonomy" id="2991709"/>
    <lineage>
        <taxon>Bacteria</taxon>
        <taxon>Pseudomonadati</taxon>
        <taxon>Bacteroidota</taxon>
        <taxon>Chitinophagia</taxon>
        <taxon>Chitinophagales</taxon>
        <taxon>Chitinophagaceae</taxon>
        <taxon>Chitinophaga</taxon>
    </lineage>
</organism>
<protein>
    <submittedName>
        <fullName evidence="2">Class I SAM-dependent methyltransferase</fullName>
    </submittedName>
</protein>
<sequence length="240" mass="27713">MGFFQQLLQKETFNPGPLGLVINPFYIARRGLYKEMARVAPQLSGRLLDVGCGTKPYKALFQVDSYTGLEIDTTLNREKKDVDVFYDGNRFPFENHTFDAILCNQVLEHVFNPDEFLQQINRVLKPGGKAIITVPFAWDEHEQPYDYARYSSFGLKSLLERMGFEMVEQRKSVADLRVLTVLLNGYLYKKTVKYRFLRIFTTICIMFPNNVLGSIVGMITPSNEDLYLDNIVLIRKVKDL</sequence>
<dbReference type="PANTHER" id="PTHR43591:SF24">
    <property type="entry name" value="2-METHOXY-6-POLYPRENYL-1,4-BENZOQUINOL METHYLASE, MITOCHONDRIAL"/>
    <property type="match status" value="1"/>
</dbReference>
<evidence type="ECO:0000256" key="1">
    <source>
        <dbReference type="SAM" id="Phobius"/>
    </source>
</evidence>
<gene>
    <name evidence="2" type="ORF">OL497_16965</name>
</gene>
<dbReference type="InterPro" id="IPR029063">
    <property type="entry name" value="SAM-dependent_MTases_sf"/>
</dbReference>
<keyword evidence="1" id="KW-0812">Transmembrane</keyword>